<dbReference type="CDD" id="cd23715">
    <property type="entry name" value="beta-trefoil_Ricin_CCL2"/>
    <property type="match status" value="1"/>
</dbReference>
<evidence type="ECO:0000259" key="1">
    <source>
        <dbReference type="Pfam" id="PF21595"/>
    </source>
</evidence>
<dbReference type="Gene3D" id="2.80.10.50">
    <property type="match status" value="1"/>
</dbReference>
<feature type="domain" description="CCL2-like lectin" evidence="1">
    <location>
        <begin position="22"/>
        <end position="145"/>
    </location>
</feature>
<dbReference type="InterPro" id="IPR035992">
    <property type="entry name" value="Ricin_B-like_lectins"/>
</dbReference>
<keyword evidence="3" id="KW-1185">Reference proteome</keyword>
<dbReference type="Pfam" id="PF21595">
    <property type="entry name" value="CCL2-like"/>
    <property type="match status" value="1"/>
</dbReference>
<protein>
    <recommendedName>
        <fullName evidence="1">CCL2-like lectin domain-containing protein</fullName>
    </recommendedName>
</protein>
<reference evidence="2 3" key="1">
    <citation type="submission" date="2022-09" db="EMBL/GenBank/DDBJ databases">
        <authorList>
            <person name="Palmer J.M."/>
        </authorList>
    </citation>
    <scope>NUCLEOTIDE SEQUENCE [LARGE SCALE GENOMIC DNA]</scope>
    <source>
        <strain evidence="2 3">DSM 7382</strain>
    </source>
</reference>
<evidence type="ECO:0000313" key="3">
    <source>
        <dbReference type="Proteomes" id="UP001385951"/>
    </source>
</evidence>
<name>A0AAW0GH48_9APHY</name>
<dbReference type="Proteomes" id="UP001385951">
    <property type="component" value="Unassembled WGS sequence"/>
</dbReference>
<comment type="caution">
    <text evidence="2">The sequence shown here is derived from an EMBL/GenBank/DDBJ whole genome shotgun (WGS) entry which is preliminary data.</text>
</comment>
<dbReference type="InterPro" id="IPR048746">
    <property type="entry name" value="CCL2-like_lectin"/>
</dbReference>
<sequence length="150" mass="16594">MIIQLDTTSLPDSSTASTIPDGDYVIYSRALSNFGQKLAISFNGNDTYATLKPLGYSQDQIWTLRNYNGRTLSVSPRCSLHLQAAWGSEGVKVMPEGNYVWTFTNNGEGFIIQDGDMTKYWGVSFANSSTNITIGDDDGQPGHRWILEKL</sequence>
<gene>
    <name evidence="2" type="ORF">QCA50_004309</name>
</gene>
<proteinExistence type="predicted"/>
<evidence type="ECO:0000313" key="2">
    <source>
        <dbReference type="EMBL" id="KAK7692676.1"/>
    </source>
</evidence>
<accession>A0AAW0GH48</accession>
<dbReference type="EMBL" id="JASBNA010000004">
    <property type="protein sequence ID" value="KAK7692676.1"/>
    <property type="molecule type" value="Genomic_DNA"/>
</dbReference>
<dbReference type="AlphaFoldDB" id="A0AAW0GH48"/>
<organism evidence="2 3">
    <name type="scientific">Cerrena zonata</name>
    <dbReference type="NCBI Taxonomy" id="2478898"/>
    <lineage>
        <taxon>Eukaryota</taxon>
        <taxon>Fungi</taxon>
        <taxon>Dikarya</taxon>
        <taxon>Basidiomycota</taxon>
        <taxon>Agaricomycotina</taxon>
        <taxon>Agaricomycetes</taxon>
        <taxon>Polyporales</taxon>
        <taxon>Cerrenaceae</taxon>
        <taxon>Cerrena</taxon>
    </lineage>
</organism>
<dbReference type="SUPFAM" id="SSF50370">
    <property type="entry name" value="Ricin B-like lectins"/>
    <property type="match status" value="1"/>
</dbReference>